<sequence>MKEQAGKDEGQAMQSWMKWAVLLLALPGCRKQDGAENRQAPAVVAVDAATPVNGSAPSTPAAATVSPVALASDDGTLDFTYAWPGEAAAIPKLDSWLRGNADTLKADALRAAKDDRKSAEKDGFPYRQHSYEEKWAVVADTPRLLIMQSEDYVYTGGAHGMPISTAILWDRQTEKRLAIGALMDVKKMAAITRNAFCKALDGERAKKRGGDPQSGATPDDPFNGCPDMAAQLVLPISSEAGAPLDRLRVYIGPYEAGPYAEGIYQMDLPFSRAMLVAVRPKWRDAFRV</sequence>
<feature type="region of interest" description="Disordered" evidence="1">
    <location>
        <begin position="203"/>
        <end position="222"/>
    </location>
</feature>
<dbReference type="Pfam" id="PF13739">
    <property type="entry name" value="PdaC"/>
    <property type="match status" value="1"/>
</dbReference>
<dbReference type="AlphaFoldDB" id="A0A841J3M9"/>
<proteinExistence type="predicted"/>
<keyword evidence="4" id="KW-1185">Reference proteome</keyword>
<reference evidence="3 4" key="1">
    <citation type="submission" date="2020-08" db="EMBL/GenBank/DDBJ databases">
        <title>Genomic Encyclopedia of Type Strains, Phase IV (KMG-IV): sequencing the most valuable type-strain genomes for metagenomic binning, comparative biology and taxonomic classification.</title>
        <authorList>
            <person name="Goeker M."/>
        </authorList>
    </citation>
    <scope>NUCLEOTIDE SEQUENCE [LARGE SCALE GENOMIC DNA]</scope>
    <source>
        <strain evidence="3 4">DSM 102255</strain>
    </source>
</reference>
<dbReference type="Proteomes" id="UP000552700">
    <property type="component" value="Unassembled WGS sequence"/>
</dbReference>
<dbReference type="Gene3D" id="3.30.565.40">
    <property type="entry name" value="Fervidobacterium nodosum Rt17-B1 like"/>
    <property type="match status" value="1"/>
</dbReference>
<gene>
    <name evidence="3" type="ORF">FHS92_000835</name>
</gene>
<dbReference type="InterPro" id="IPR025303">
    <property type="entry name" value="PdaC"/>
</dbReference>
<accession>A0A841J3M9</accession>
<feature type="domain" description="Deacetylase PdaC" evidence="2">
    <location>
        <begin position="93"/>
        <end position="161"/>
    </location>
</feature>
<organism evidence="3 4">
    <name type="scientific">Sphingobium subterraneum</name>
    <dbReference type="NCBI Taxonomy" id="627688"/>
    <lineage>
        <taxon>Bacteria</taxon>
        <taxon>Pseudomonadati</taxon>
        <taxon>Pseudomonadota</taxon>
        <taxon>Alphaproteobacteria</taxon>
        <taxon>Sphingomonadales</taxon>
        <taxon>Sphingomonadaceae</taxon>
        <taxon>Sphingobium</taxon>
    </lineage>
</organism>
<name>A0A841J3M9_9SPHN</name>
<evidence type="ECO:0000259" key="2">
    <source>
        <dbReference type="Pfam" id="PF13739"/>
    </source>
</evidence>
<evidence type="ECO:0000256" key="1">
    <source>
        <dbReference type="SAM" id="MobiDB-lite"/>
    </source>
</evidence>
<dbReference type="EMBL" id="JACIJP010000001">
    <property type="protein sequence ID" value="MBB6123128.1"/>
    <property type="molecule type" value="Genomic_DNA"/>
</dbReference>
<comment type="caution">
    <text evidence="3">The sequence shown here is derived from an EMBL/GenBank/DDBJ whole genome shotgun (WGS) entry which is preliminary data.</text>
</comment>
<evidence type="ECO:0000313" key="4">
    <source>
        <dbReference type="Proteomes" id="UP000552700"/>
    </source>
</evidence>
<dbReference type="RefSeq" id="WP_184077791.1">
    <property type="nucleotide sequence ID" value="NZ_JACIJP010000001.1"/>
</dbReference>
<protein>
    <recommendedName>
        <fullName evidence="2">Deacetylase PdaC domain-containing protein</fullName>
    </recommendedName>
</protein>
<evidence type="ECO:0000313" key="3">
    <source>
        <dbReference type="EMBL" id="MBB6123128.1"/>
    </source>
</evidence>